<gene>
    <name evidence="2" type="ORF">GIB67_029504</name>
</gene>
<feature type="region of interest" description="Disordered" evidence="1">
    <location>
        <begin position="223"/>
        <end position="242"/>
    </location>
</feature>
<evidence type="ECO:0000313" key="2">
    <source>
        <dbReference type="EMBL" id="KAF6172086.1"/>
    </source>
</evidence>
<keyword evidence="3" id="KW-1185">Reference proteome</keyword>
<sequence>MKPSETDMQQDLVQEAIRNQIEAPVIGAAPAIGTLAVDTPAIGSSSSATEIGAVVVSVYSQLEEHGKILHNHGKMLERISMSTVGDSTLPLGDTPLLGQYQFSTPKKNTKRNREGGNENEDEIRKKAEPRTLQRDLQQKNQMIEEKKKGKGKWQKKSNANKKNKKAGEAYQVARREGLEVVKYLMVDDDVKVNLEAISFKYSGGLLTKGDEKDNDDNINVEENLKSEEEQPHVAEEKDLEPPTVVVYYDGKKDSKEEVEHNKEEVVEGKYDDDRNSQNKPDPEQLVLVESEVDITLKKGHVLTEDEINERAFKITYRMNQLHAHLGELLPGVLLESFIQRHISQDEKN</sequence>
<protein>
    <submittedName>
        <fullName evidence="2">Uncharacterized protein</fullName>
    </submittedName>
</protein>
<dbReference type="AlphaFoldDB" id="A0A7J7NY12"/>
<reference evidence="2 3" key="1">
    <citation type="journal article" date="2020" name="IScience">
        <title>Genome Sequencing of the Endangered Kingdonia uniflora (Circaeasteraceae, Ranunculales) Reveals Potential Mechanisms of Evolutionary Specialization.</title>
        <authorList>
            <person name="Sun Y."/>
            <person name="Deng T."/>
            <person name="Zhang A."/>
            <person name="Moore M.J."/>
            <person name="Landis J.B."/>
            <person name="Lin N."/>
            <person name="Zhang H."/>
            <person name="Zhang X."/>
            <person name="Huang J."/>
            <person name="Zhang X."/>
            <person name="Sun H."/>
            <person name="Wang H."/>
        </authorList>
    </citation>
    <scope>NUCLEOTIDE SEQUENCE [LARGE SCALE GENOMIC DNA]</scope>
    <source>
        <strain evidence="2">TB1705</strain>
        <tissue evidence="2">Leaf</tissue>
    </source>
</reference>
<dbReference type="Proteomes" id="UP000541444">
    <property type="component" value="Unassembled WGS sequence"/>
</dbReference>
<proteinExistence type="predicted"/>
<feature type="compositionally biased region" description="Basic and acidic residues" evidence="1">
    <location>
        <begin position="223"/>
        <end position="240"/>
    </location>
</feature>
<organism evidence="2 3">
    <name type="scientific">Kingdonia uniflora</name>
    <dbReference type="NCBI Taxonomy" id="39325"/>
    <lineage>
        <taxon>Eukaryota</taxon>
        <taxon>Viridiplantae</taxon>
        <taxon>Streptophyta</taxon>
        <taxon>Embryophyta</taxon>
        <taxon>Tracheophyta</taxon>
        <taxon>Spermatophyta</taxon>
        <taxon>Magnoliopsida</taxon>
        <taxon>Ranunculales</taxon>
        <taxon>Circaeasteraceae</taxon>
        <taxon>Kingdonia</taxon>
    </lineage>
</organism>
<feature type="region of interest" description="Disordered" evidence="1">
    <location>
        <begin position="95"/>
        <end position="168"/>
    </location>
</feature>
<evidence type="ECO:0000313" key="3">
    <source>
        <dbReference type="Proteomes" id="UP000541444"/>
    </source>
</evidence>
<evidence type="ECO:0000256" key="1">
    <source>
        <dbReference type="SAM" id="MobiDB-lite"/>
    </source>
</evidence>
<feature type="region of interest" description="Disordered" evidence="1">
    <location>
        <begin position="250"/>
        <end position="282"/>
    </location>
</feature>
<comment type="caution">
    <text evidence="2">The sequence shown here is derived from an EMBL/GenBank/DDBJ whole genome shotgun (WGS) entry which is preliminary data.</text>
</comment>
<feature type="compositionally biased region" description="Basic and acidic residues" evidence="1">
    <location>
        <begin position="111"/>
        <end position="147"/>
    </location>
</feature>
<dbReference type="EMBL" id="JACGCM010000445">
    <property type="protein sequence ID" value="KAF6172086.1"/>
    <property type="molecule type" value="Genomic_DNA"/>
</dbReference>
<feature type="compositionally biased region" description="Basic residues" evidence="1">
    <location>
        <begin position="148"/>
        <end position="164"/>
    </location>
</feature>
<accession>A0A7J7NY12</accession>
<name>A0A7J7NY12_9MAGN</name>